<reference evidence="6" key="1">
    <citation type="journal article" date="2020" name="mSystems">
        <title>Genome- and Community-Level Interaction Insights into Carbon Utilization and Element Cycling Functions of Hydrothermarchaeota in Hydrothermal Sediment.</title>
        <authorList>
            <person name="Zhou Z."/>
            <person name="Liu Y."/>
            <person name="Xu W."/>
            <person name="Pan J."/>
            <person name="Luo Z.H."/>
            <person name="Li M."/>
        </authorList>
    </citation>
    <scope>NUCLEOTIDE SEQUENCE [LARGE SCALE GENOMIC DNA]</scope>
    <source>
        <strain evidence="6">SpSt-236</strain>
    </source>
</reference>
<dbReference type="PANTHER" id="PTHR11040:SF205">
    <property type="entry name" value="ZINC TRANSPORTER ZUPT"/>
    <property type="match status" value="1"/>
</dbReference>
<dbReference type="NCBIfam" id="NF003243">
    <property type="entry name" value="PRK04201.1"/>
    <property type="match status" value="1"/>
</dbReference>
<evidence type="ECO:0000313" key="6">
    <source>
        <dbReference type="EMBL" id="HEE18642.1"/>
    </source>
</evidence>
<evidence type="ECO:0000256" key="5">
    <source>
        <dbReference type="SAM" id="Phobius"/>
    </source>
</evidence>
<dbReference type="EMBL" id="DSKA01000268">
    <property type="protein sequence ID" value="HEE18642.1"/>
    <property type="molecule type" value="Genomic_DNA"/>
</dbReference>
<evidence type="ECO:0000256" key="2">
    <source>
        <dbReference type="ARBA" id="ARBA00022692"/>
    </source>
</evidence>
<protein>
    <submittedName>
        <fullName evidence="6">Zinc transporter ZupT</fullName>
    </submittedName>
</protein>
<evidence type="ECO:0000256" key="3">
    <source>
        <dbReference type="ARBA" id="ARBA00022989"/>
    </source>
</evidence>
<feature type="transmembrane region" description="Helical" evidence="5">
    <location>
        <begin position="195"/>
        <end position="217"/>
    </location>
</feature>
<feature type="transmembrane region" description="Helical" evidence="5">
    <location>
        <begin position="36"/>
        <end position="54"/>
    </location>
</feature>
<accession>A0A7C1WYL9</accession>
<feature type="transmembrane region" description="Helical" evidence="5">
    <location>
        <begin position="129"/>
        <end position="145"/>
    </location>
</feature>
<name>A0A7C1WYL9_UNCW3</name>
<evidence type="ECO:0000256" key="4">
    <source>
        <dbReference type="ARBA" id="ARBA00023136"/>
    </source>
</evidence>
<comment type="subcellular location">
    <subcellularLocation>
        <location evidence="1">Membrane</location>
        <topology evidence="1">Multi-pass membrane protein</topology>
    </subcellularLocation>
</comment>
<proteinExistence type="predicted"/>
<comment type="caution">
    <text evidence="6">The sequence shown here is derived from an EMBL/GenBank/DDBJ whole genome shotgun (WGS) entry which is preliminary data.</text>
</comment>
<dbReference type="GO" id="GO:0005385">
    <property type="term" value="F:zinc ion transmembrane transporter activity"/>
    <property type="evidence" value="ECO:0007669"/>
    <property type="project" value="TreeGrafter"/>
</dbReference>
<feature type="transmembrane region" description="Helical" evidence="5">
    <location>
        <begin position="66"/>
        <end position="87"/>
    </location>
</feature>
<dbReference type="InterPro" id="IPR003689">
    <property type="entry name" value="ZIP"/>
</dbReference>
<keyword evidence="2 5" id="KW-0812">Transmembrane</keyword>
<sequence length="276" mass="29111">MSENFVFAVVLSALAAVSTFLGSLIGLVVRRPGSGFMGFSLGFSAGVMMFVSFAELLSTGIRSVGFVPANAAFFTGIALMFLIDLIVPHECISEHRVDAKMCSPDEPVQSGRGWRHRHGQQQELERSRLLRLGLLVALGIGLHNFPEGMATFAGAIRNRKLGIAIAAAIALHNIPEGLSVAVPVFCATGSRRRSLLWSALSGTAELAGALVAAGMLMPFLNEALLNLLLAGVGGLMVFIAFDELIPGSYAYGHEHLSVAGVISGMILMAASLVVFK</sequence>
<dbReference type="GO" id="GO:0016020">
    <property type="term" value="C:membrane"/>
    <property type="evidence" value="ECO:0007669"/>
    <property type="project" value="UniProtKB-SubCell"/>
</dbReference>
<keyword evidence="4 5" id="KW-0472">Membrane</keyword>
<dbReference type="PANTHER" id="PTHR11040">
    <property type="entry name" value="ZINC/IRON TRANSPORTER"/>
    <property type="match status" value="1"/>
</dbReference>
<feature type="transmembrane region" description="Helical" evidence="5">
    <location>
        <begin position="223"/>
        <end position="244"/>
    </location>
</feature>
<feature type="transmembrane region" description="Helical" evidence="5">
    <location>
        <begin position="6"/>
        <end position="29"/>
    </location>
</feature>
<feature type="transmembrane region" description="Helical" evidence="5">
    <location>
        <begin position="165"/>
        <end position="188"/>
    </location>
</feature>
<dbReference type="AlphaFoldDB" id="A0A7C1WYL9"/>
<keyword evidence="3 5" id="KW-1133">Transmembrane helix</keyword>
<gene>
    <name evidence="6" type="primary">zupT</name>
    <name evidence="6" type="ORF">ENP62_03745</name>
</gene>
<dbReference type="Pfam" id="PF02535">
    <property type="entry name" value="Zip"/>
    <property type="match status" value="1"/>
</dbReference>
<feature type="transmembrane region" description="Helical" evidence="5">
    <location>
        <begin position="256"/>
        <end position="275"/>
    </location>
</feature>
<organism evidence="6">
    <name type="scientific">candidate division WOR-3 bacterium</name>
    <dbReference type="NCBI Taxonomy" id="2052148"/>
    <lineage>
        <taxon>Bacteria</taxon>
        <taxon>Bacteria division WOR-3</taxon>
    </lineage>
</organism>
<evidence type="ECO:0000256" key="1">
    <source>
        <dbReference type="ARBA" id="ARBA00004141"/>
    </source>
</evidence>